<organism evidence="2 3">
    <name type="scientific">Melghirimyces profundicolus</name>
    <dbReference type="NCBI Taxonomy" id="1242148"/>
    <lineage>
        <taxon>Bacteria</taxon>
        <taxon>Bacillati</taxon>
        <taxon>Bacillota</taxon>
        <taxon>Bacilli</taxon>
        <taxon>Bacillales</taxon>
        <taxon>Thermoactinomycetaceae</taxon>
        <taxon>Melghirimyces</taxon>
    </lineage>
</organism>
<reference evidence="2 3" key="1">
    <citation type="submission" date="2018-04" db="EMBL/GenBank/DDBJ databases">
        <title>Genomic Encyclopedia of Archaeal and Bacterial Type Strains, Phase II (KMG-II): from individual species to whole genera.</title>
        <authorList>
            <person name="Goeker M."/>
        </authorList>
    </citation>
    <scope>NUCLEOTIDE SEQUENCE [LARGE SCALE GENOMIC DNA]</scope>
    <source>
        <strain evidence="2 3">DSM 45787</strain>
    </source>
</reference>
<evidence type="ECO:0000256" key="1">
    <source>
        <dbReference type="SAM" id="Phobius"/>
    </source>
</evidence>
<sequence length="56" mass="6091">MYMTVILIFITVLAIMGTLKNKRSGNKPGYMIGGLFTLALIGVTLLAIYDEIVGIE</sequence>
<dbReference type="Proteomes" id="UP000244240">
    <property type="component" value="Unassembled WGS sequence"/>
</dbReference>
<keyword evidence="3" id="KW-1185">Reference proteome</keyword>
<dbReference type="AlphaFoldDB" id="A0A2T6B856"/>
<feature type="transmembrane region" description="Helical" evidence="1">
    <location>
        <begin position="30"/>
        <end position="49"/>
    </location>
</feature>
<accession>A0A2T6B856</accession>
<keyword evidence="1" id="KW-1133">Transmembrane helix</keyword>
<dbReference type="RefSeq" id="WP_170109723.1">
    <property type="nucleotide sequence ID" value="NZ_QBKR01000031.1"/>
</dbReference>
<evidence type="ECO:0000313" key="2">
    <source>
        <dbReference type="EMBL" id="PTX52208.1"/>
    </source>
</evidence>
<name>A0A2T6B856_9BACL</name>
<protein>
    <submittedName>
        <fullName evidence="2">Uncharacterized protein</fullName>
    </submittedName>
</protein>
<keyword evidence="1" id="KW-0472">Membrane</keyword>
<gene>
    <name evidence="2" type="ORF">C8P63_13124</name>
</gene>
<proteinExistence type="predicted"/>
<keyword evidence="1" id="KW-0812">Transmembrane</keyword>
<evidence type="ECO:0000313" key="3">
    <source>
        <dbReference type="Proteomes" id="UP000244240"/>
    </source>
</evidence>
<dbReference type="EMBL" id="QBKR01000031">
    <property type="protein sequence ID" value="PTX52208.1"/>
    <property type="molecule type" value="Genomic_DNA"/>
</dbReference>
<comment type="caution">
    <text evidence="2">The sequence shown here is derived from an EMBL/GenBank/DDBJ whole genome shotgun (WGS) entry which is preliminary data.</text>
</comment>